<dbReference type="RefSeq" id="XP_011775553.1">
    <property type="nucleotide sequence ID" value="XM_011777251.1"/>
</dbReference>
<dbReference type="KEGG" id="tbg:TbgDal_VIII2240"/>
<accession>C9ZV38</accession>
<protein>
    <submittedName>
        <fullName evidence="1">Uncharacterized protein</fullName>
    </submittedName>
</protein>
<sequence>MDNQLPLCEANPLQSEPMLEPRHAMHITRVVHSVICILSRTTQLSTALIPCPVARKLSTRFIKPHIAGSGAQPFLHKCVSSALWILAAVVHKRAKIFQSAVEQPPVHRPCRSV</sequence>
<evidence type="ECO:0000313" key="1">
    <source>
        <dbReference type="EMBL" id="CBH13276.1"/>
    </source>
</evidence>
<proteinExistence type="predicted"/>
<reference evidence="2" key="1">
    <citation type="journal article" date="2010" name="PLoS Negl. Trop. Dis.">
        <title>The genome sequence of Trypanosoma brucei gambiense, causative agent of chronic human african trypanosomiasis.</title>
        <authorList>
            <person name="Jackson A.P."/>
            <person name="Sanders M."/>
            <person name="Berry A."/>
            <person name="McQuillan J."/>
            <person name="Aslett M.A."/>
            <person name="Quail M.A."/>
            <person name="Chukualim B."/>
            <person name="Capewell P."/>
            <person name="MacLeod A."/>
            <person name="Melville S.E."/>
            <person name="Gibson W."/>
            <person name="Barry J.D."/>
            <person name="Berriman M."/>
            <person name="Hertz-Fowler C."/>
        </authorList>
    </citation>
    <scope>NUCLEOTIDE SEQUENCE [LARGE SCALE GENOMIC DNA]</scope>
    <source>
        <strain evidence="2">MHOM/CI/86/DAL972</strain>
    </source>
</reference>
<dbReference type="AlphaFoldDB" id="C9ZV38"/>
<evidence type="ECO:0000313" key="2">
    <source>
        <dbReference type="Proteomes" id="UP000002316"/>
    </source>
</evidence>
<dbReference type="Proteomes" id="UP000002316">
    <property type="component" value="Chromosome 8"/>
</dbReference>
<name>C9ZV38_TRYB9</name>
<gene>
    <name evidence="1" type="ORF">TbgDal_VIII2240</name>
</gene>
<dbReference type="GeneID" id="23863396"/>
<organism evidence="1 2">
    <name type="scientific">Trypanosoma brucei gambiense (strain MHOM/CI/86/DAL972)</name>
    <dbReference type="NCBI Taxonomy" id="679716"/>
    <lineage>
        <taxon>Eukaryota</taxon>
        <taxon>Discoba</taxon>
        <taxon>Euglenozoa</taxon>
        <taxon>Kinetoplastea</taxon>
        <taxon>Metakinetoplastina</taxon>
        <taxon>Trypanosomatida</taxon>
        <taxon>Trypanosomatidae</taxon>
        <taxon>Trypanosoma</taxon>
    </lineage>
</organism>
<dbReference type="EMBL" id="FN554971">
    <property type="protein sequence ID" value="CBH13276.1"/>
    <property type="molecule type" value="Genomic_DNA"/>
</dbReference>